<feature type="region of interest" description="Disordered" evidence="1">
    <location>
        <begin position="263"/>
        <end position="290"/>
    </location>
</feature>
<keyword evidence="4" id="KW-1185">Reference proteome</keyword>
<organism evidence="3 4">
    <name type="scientific">Pyronema omphalodes (strain CBS 100304)</name>
    <name type="common">Pyronema confluens</name>
    <dbReference type="NCBI Taxonomy" id="1076935"/>
    <lineage>
        <taxon>Eukaryota</taxon>
        <taxon>Fungi</taxon>
        <taxon>Dikarya</taxon>
        <taxon>Ascomycota</taxon>
        <taxon>Pezizomycotina</taxon>
        <taxon>Pezizomycetes</taxon>
        <taxon>Pezizales</taxon>
        <taxon>Pyronemataceae</taxon>
        <taxon>Pyronema</taxon>
    </lineage>
</organism>
<evidence type="ECO:0000256" key="2">
    <source>
        <dbReference type="SAM" id="Phobius"/>
    </source>
</evidence>
<feature type="compositionally biased region" description="Gly residues" evidence="1">
    <location>
        <begin position="266"/>
        <end position="277"/>
    </location>
</feature>
<feature type="region of interest" description="Disordered" evidence="1">
    <location>
        <begin position="207"/>
        <end position="250"/>
    </location>
</feature>
<name>U4LLF3_PYROM</name>
<feature type="compositionally biased region" description="Pro residues" evidence="1">
    <location>
        <begin position="74"/>
        <end position="84"/>
    </location>
</feature>
<evidence type="ECO:0000313" key="3">
    <source>
        <dbReference type="EMBL" id="CCX32949.1"/>
    </source>
</evidence>
<feature type="compositionally biased region" description="Low complexity" evidence="1">
    <location>
        <begin position="55"/>
        <end position="73"/>
    </location>
</feature>
<keyword evidence="2" id="KW-0812">Transmembrane</keyword>
<evidence type="ECO:0000313" key="4">
    <source>
        <dbReference type="Proteomes" id="UP000018144"/>
    </source>
</evidence>
<feature type="region of interest" description="Disordered" evidence="1">
    <location>
        <begin position="46"/>
        <end position="94"/>
    </location>
</feature>
<dbReference type="EMBL" id="HF935934">
    <property type="protein sequence ID" value="CCX32949.1"/>
    <property type="molecule type" value="Genomic_DNA"/>
</dbReference>
<accession>U4LLF3</accession>
<feature type="region of interest" description="Disordered" evidence="1">
    <location>
        <begin position="123"/>
        <end position="152"/>
    </location>
</feature>
<dbReference type="Proteomes" id="UP000018144">
    <property type="component" value="Unassembled WGS sequence"/>
</dbReference>
<reference evidence="3 4" key="1">
    <citation type="journal article" date="2013" name="PLoS Genet.">
        <title>The genome and development-dependent transcriptomes of Pyronema confluens: a window into fungal evolution.</title>
        <authorList>
            <person name="Traeger S."/>
            <person name="Altegoer F."/>
            <person name="Freitag M."/>
            <person name="Gabaldon T."/>
            <person name="Kempken F."/>
            <person name="Kumar A."/>
            <person name="Marcet-Houben M."/>
            <person name="Poggeler S."/>
            <person name="Stajich J.E."/>
            <person name="Nowrousian M."/>
        </authorList>
    </citation>
    <scope>NUCLEOTIDE SEQUENCE [LARGE SCALE GENOMIC DNA]</scope>
    <source>
        <strain evidence="4">CBS 100304</strain>
        <tissue evidence="3">Vegetative mycelium</tissue>
    </source>
</reference>
<feature type="compositionally biased region" description="Low complexity" evidence="1">
    <location>
        <begin position="126"/>
        <end position="146"/>
    </location>
</feature>
<keyword evidence="2" id="KW-0472">Membrane</keyword>
<dbReference type="AlphaFoldDB" id="U4LLF3"/>
<gene>
    <name evidence="3" type="ORF">PCON_13804</name>
</gene>
<proteinExistence type="predicted"/>
<evidence type="ECO:0000256" key="1">
    <source>
        <dbReference type="SAM" id="MobiDB-lite"/>
    </source>
</evidence>
<dbReference type="OMA" id="NDAYGAY"/>
<protein>
    <submittedName>
        <fullName evidence="3">Uncharacterized protein</fullName>
    </submittedName>
</protein>
<sequence>MSFDVAYEQACSAAGYKWQVCGQWNYRGCCNANDCNNCGPNNQIPRDQVVLSNNPKSPSSSSSSSSSTKTPKTTPTPTPTPTPIPTSESTSATPTAEIITKTINGQPSQVTISVTRTAPGQYATVTLGLPPSGTSTSTPQPATSGAAGSGPKSSTWALPVGIAIGVVALLAMILALFLIIRRRRQRQRQREDIPSVSINDAYGAYMPGTPYSPTSPRSPGFFKGIKNRLSGSAVGSPPPPAYDEPQGPQELMAAEIRTAELMGDAPAGGQGGYGYGGMEQVQPVAAGGGR</sequence>
<keyword evidence="2" id="KW-1133">Transmembrane helix</keyword>
<feature type="compositionally biased region" description="Low complexity" evidence="1">
    <location>
        <begin position="85"/>
        <end position="94"/>
    </location>
</feature>
<feature type="transmembrane region" description="Helical" evidence="2">
    <location>
        <begin position="156"/>
        <end position="180"/>
    </location>
</feature>